<evidence type="ECO:0000313" key="5">
    <source>
        <dbReference type="EMBL" id="KAF5800556.1"/>
    </source>
</evidence>
<dbReference type="PROSITE" id="PS50089">
    <property type="entry name" value="ZF_RING_2"/>
    <property type="match status" value="1"/>
</dbReference>
<evidence type="ECO:0000256" key="1">
    <source>
        <dbReference type="PROSITE-ProRule" id="PRU00175"/>
    </source>
</evidence>
<feature type="region of interest" description="Disordered" evidence="3">
    <location>
        <begin position="167"/>
        <end position="188"/>
    </location>
</feature>
<keyword evidence="2" id="KW-0175">Coiled coil</keyword>
<feature type="domain" description="RING-type" evidence="4">
    <location>
        <begin position="562"/>
        <end position="602"/>
    </location>
</feature>
<feature type="region of interest" description="Disordered" evidence="3">
    <location>
        <begin position="248"/>
        <end position="268"/>
    </location>
</feature>
<evidence type="ECO:0000313" key="6">
    <source>
        <dbReference type="EMBL" id="OTG21756.1"/>
    </source>
</evidence>
<dbReference type="Gene3D" id="3.30.40.10">
    <property type="entry name" value="Zinc/RING finger domain, C3HC4 (zinc finger)"/>
    <property type="match status" value="1"/>
</dbReference>
<accession>A0A251UFV7</accession>
<dbReference type="Proteomes" id="UP000215914">
    <property type="component" value="Chromosome 6"/>
</dbReference>
<dbReference type="InterPro" id="IPR046527">
    <property type="entry name" value="PIR2-like_helical"/>
</dbReference>
<feature type="compositionally biased region" description="Polar residues" evidence="3">
    <location>
        <begin position="171"/>
        <end position="180"/>
    </location>
</feature>
<protein>
    <submittedName>
        <fullName evidence="6">Putative zinc finger, RING/FYVE/PHD-type</fullName>
    </submittedName>
    <submittedName>
        <fullName evidence="5">Transcription factor C2H2 family</fullName>
    </submittedName>
</protein>
<dbReference type="InParanoid" id="A0A251UFV7"/>
<dbReference type="InterPro" id="IPR001841">
    <property type="entry name" value="Znf_RING"/>
</dbReference>
<dbReference type="GO" id="GO:0008270">
    <property type="term" value="F:zinc ion binding"/>
    <property type="evidence" value="ECO:0007669"/>
    <property type="project" value="UniProtKB-KW"/>
</dbReference>
<dbReference type="EMBL" id="CM007895">
    <property type="protein sequence ID" value="OTG21756.1"/>
    <property type="molecule type" value="Genomic_DNA"/>
</dbReference>
<keyword evidence="7" id="KW-1185">Reference proteome</keyword>
<dbReference type="Pfam" id="PF20235">
    <property type="entry name" value="PIR2-like_helical"/>
    <property type="match status" value="1"/>
</dbReference>
<evidence type="ECO:0000259" key="4">
    <source>
        <dbReference type="PROSITE" id="PS50089"/>
    </source>
</evidence>
<keyword evidence="1" id="KW-0479">Metal-binding</keyword>
<dbReference type="CDD" id="cd23128">
    <property type="entry name" value="RING-HC_MIP1-like"/>
    <property type="match status" value="1"/>
</dbReference>
<dbReference type="EMBL" id="MNCJ02000321">
    <property type="protein sequence ID" value="KAF5800556.1"/>
    <property type="molecule type" value="Genomic_DNA"/>
</dbReference>
<dbReference type="PANTHER" id="PTHR46405">
    <property type="entry name" value="OS05G0141500 PROTEIN"/>
    <property type="match status" value="1"/>
</dbReference>
<gene>
    <name evidence="6" type="ORF">HannXRQ_Chr06g0164011</name>
    <name evidence="5" type="ORF">HanXRQr2_Chr06g0238161</name>
</gene>
<evidence type="ECO:0000313" key="7">
    <source>
        <dbReference type="Proteomes" id="UP000215914"/>
    </source>
</evidence>
<dbReference type="InterPro" id="IPR046934">
    <property type="entry name" value="PIR2-like"/>
</dbReference>
<keyword evidence="1" id="KW-0863">Zinc-finger</keyword>
<reference evidence="5" key="3">
    <citation type="submission" date="2020-06" db="EMBL/GenBank/DDBJ databases">
        <title>Helianthus annuus Genome sequencing and assembly Release 2.</title>
        <authorList>
            <person name="Gouzy J."/>
            <person name="Langlade N."/>
            <person name="Munos S."/>
        </authorList>
    </citation>
    <scope>NUCLEOTIDE SEQUENCE</scope>
    <source>
        <tissue evidence="5">Leaves</tissue>
    </source>
</reference>
<dbReference type="Gramene" id="mRNA:HanXRQr2_Chr06g0238161">
    <property type="protein sequence ID" value="mRNA:HanXRQr2_Chr06g0238161"/>
    <property type="gene ID" value="HanXRQr2_Chr06g0238161"/>
</dbReference>
<feature type="coiled-coil region" evidence="2">
    <location>
        <begin position="391"/>
        <end position="545"/>
    </location>
</feature>
<evidence type="ECO:0000256" key="3">
    <source>
        <dbReference type="SAM" id="MobiDB-lite"/>
    </source>
</evidence>
<dbReference type="InterPro" id="IPR013083">
    <property type="entry name" value="Znf_RING/FYVE/PHD"/>
</dbReference>
<keyword evidence="1" id="KW-0862">Zinc</keyword>
<reference evidence="5 7" key="1">
    <citation type="journal article" date="2017" name="Nature">
        <title>The sunflower genome provides insights into oil metabolism, flowering and Asterid evolution.</title>
        <authorList>
            <person name="Badouin H."/>
            <person name="Gouzy J."/>
            <person name="Grassa C.J."/>
            <person name="Murat F."/>
            <person name="Staton S.E."/>
            <person name="Cottret L."/>
            <person name="Lelandais-Briere C."/>
            <person name="Owens G.L."/>
            <person name="Carrere S."/>
            <person name="Mayjonade B."/>
            <person name="Legrand L."/>
            <person name="Gill N."/>
            <person name="Kane N.C."/>
            <person name="Bowers J.E."/>
            <person name="Hubner S."/>
            <person name="Bellec A."/>
            <person name="Berard A."/>
            <person name="Berges H."/>
            <person name="Blanchet N."/>
            <person name="Boniface M.C."/>
            <person name="Brunel D."/>
            <person name="Catrice O."/>
            <person name="Chaidir N."/>
            <person name="Claudel C."/>
            <person name="Donnadieu C."/>
            <person name="Faraut T."/>
            <person name="Fievet G."/>
            <person name="Helmstetter N."/>
            <person name="King M."/>
            <person name="Knapp S.J."/>
            <person name="Lai Z."/>
            <person name="Le Paslier M.C."/>
            <person name="Lippi Y."/>
            <person name="Lorenzon L."/>
            <person name="Mandel J.R."/>
            <person name="Marage G."/>
            <person name="Marchand G."/>
            <person name="Marquand E."/>
            <person name="Bret-Mestries E."/>
            <person name="Morien E."/>
            <person name="Nambeesan S."/>
            <person name="Nguyen T."/>
            <person name="Pegot-Espagnet P."/>
            <person name="Pouilly N."/>
            <person name="Raftis F."/>
            <person name="Sallet E."/>
            <person name="Schiex T."/>
            <person name="Thomas J."/>
            <person name="Vandecasteele C."/>
            <person name="Vares D."/>
            <person name="Vear F."/>
            <person name="Vautrin S."/>
            <person name="Crespi M."/>
            <person name="Mangin B."/>
            <person name="Burke J.M."/>
            <person name="Salse J."/>
            <person name="Munos S."/>
            <person name="Vincourt P."/>
            <person name="Rieseberg L.H."/>
            <person name="Langlade N.B."/>
        </authorList>
    </citation>
    <scope>NUCLEOTIDE SEQUENCE [LARGE SCALE GENOMIC DNA]</scope>
    <source>
        <strain evidence="7">cv. SF193</strain>
        <tissue evidence="5">Leaves</tissue>
    </source>
</reference>
<feature type="compositionally biased region" description="Basic and acidic residues" evidence="3">
    <location>
        <begin position="256"/>
        <end position="267"/>
    </location>
</feature>
<organism evidence="6 7">
    <name type="scientific">Helianthus annuus</name>
    <name type="common">Common sunflower</name>
    <dbReference type="NCBI Taxonomy" id="4232"/>
    <lineage>
        <taxon>Eukaryota</taxon>
        <taxon>Viridiplantae</taxon>
        <taxon>Streptophyta</taxon>
        <taxon>Embryophyta</taxon>
        <taxon>Tracheophyta</taxon>
        <taxon>Spermatophyta</taxon>
        <taxon>Magnoliopsida</taxon>
        <taxon>eudicotyledons</taxon>
        <taxon>Gunneridae</taxon>
        <taxon>Pentapetalae</taxon>
        <taxon>asterids</taxon>
        <taxon>campanulids</taxon>
        <taxon>Asterales</taxon>
        <taxon>Asteraceae</taxon>
        <taxon>Asteroideae</taxon>
        <taxon>Heliantheae alliance</taxon>
        <taxon>Heliantheae</taxon>
        <taxon>Helianthus</taxon>
    </lineage>
</organism>
<dbReference type="OMA" id="KPHAIAR"/>
<proteinExistence type="predicted"/>
<sequence length="620" mass="70305">MNVVLFLTKQCCFHMLQVKVMTTQEEDSGSGWDNTTVADLAKLFSDTLHACFRNAIKKISQNGYSKDTAEETVLKCGPFYGGINDDMVSSIADRALDYLQIRNCHTWYRFDDIHRLVEYMMLEMVTMLTYIKPSLSVHEAMWTLLICDLNVHVASEAEFDPHKCFIRRSPSKPQTQTETEIPSPDQEETIAALNLTKPPGRSDEKCRCCKKWCSGNKRNLTSFEKAFKGQMSKKALKAKIVNLVDNKQSPSVSKENPLKEIEEEKPKVTTPKPFKTADYYLAGIPFDESKGEHVPQDDQDKMILTAVAQLQSLQKQVKSWDDWASVKVMQVANRLSQDGPEIKKLKAEKVEAENLKKDKEATEESTKKKLSEMTAALTTTDCQFKMSTSTIARLESENSVLKRDKERAEKRSLIEANSLAEALCKELEVLKKSELCGSEKKLLEEELKSLKQEVGPNQRDLDKAKLLLKETETRLAQEEREAAKFYEEAKSIRNERERLEALAEAGGERAMKRAAKELKKVETEIKRLEYEIAALNLEAETKKIAGGMSWQLGCEGLSHDECVMCLSEEMTVLFVPCGHQVLCDECNVIHEDNGMKECPSCRTPIQKRINCLFAKSNANF</sequence>
<evidence type="ECO:0000256" key="2">
    <source>
        <dbReference type="SAM" id="Coils"/>
    </source>
</evidence>
<dbReference type="SUPFAM" id="SSF57850">
    <property type="entry name" value="RING/U-box"/>
    <property type="match status" value="1"/>
</dbReference>
<dbReference type="AlphaFoldDB" id="A0A251UFV7"/>
<name>A0A251UFV7_HELAN</name>
<reference evidence="6" key="2">
    <citation type="submission" date="2017-02" db="EMBL/GenBank/DDBJ databases">
        <title>Sunflower complete genome.</title>
        <authorList>
            <person name="Langlade N."/>
            <person name="Munos S."/>
        </authorList>
    </citation>
    <scope>NUCLEOTIDE SEQUENCE [LARGE SCALE GENOMIC DNA]</scope>
    <source>
        <tissue evidence="6">Leaves</tissue>
    </source>
</reference>
<dbReference type="Pfam" id="PF13920">
    <property type="entry name" value="zf-C3HC4_3"/>
    <property type="match status" value="1"/>
</dbReference>
<dbReference type="PANTHER" id="PTHR46405:SF6">
    <property type="entry name" value="ZINC FINGER, RING_FYVE_PHD-TYPE-RELATED"/>
    <property type="match status" value="1"/>
</dbReference>